<dbReference type="CDD" id="cd09601">
    <property type="entry name" value="M1_APN-Q_like"/>
    <property type="match status" value="1"/>
</dbReference>
<dbReference type="InterPro" id="IPR024571">
    <property type="entry name" value="ERAP1-like_C_dom"/>
</dbReference>
<evidence type="ECO:0000256" key="2">
    <source>
        <dbReference type="ARBA" id="ARBA00022438"/>
    </source>
</evidence>
<evidence type="ECO:0000256" key="11">
    <source>
        <dbReference type="RuleBase" id="RU364040"/>
    </source>
</evidence>
<dbReference type="GO" id="GO:0006508">
    <property type="term" value="P:proteolysis"/>
    <property type="evidence" value="ECO:0007669"/>
    <property type="project" value="UniProtKB-KW"/>
</dbReference>
<evidence type="ECO:0000313" key="16">
    <source>
        <dbReference type="Proteomes" id="UP001319921"/>
    </source>
</evidence>
<dbReference type="SUPFAM" id="SSF63737">
    <property type="entry name" value="Leukotriene A4 hydrolase N-terminal domain"/>
    <property type="match status" value="1"/>
</dbReference>
<feature type="active site" description="Proton acceptor" evidence="8">
    <location>
        <position position="273"/>
    </location>
</feature>
<keyword evidence="4 9" id="KW-0479">Metal-binding</keyword>
<dbReference type="AlphaFoldDB" id="A0AAQ4CTQ1"/>
<evidence type="ECO:0000259" key="13">
    <source>
        <dbReference type="Pfam" id="PF11838"/>
    </source>
</evidence>
<dbReference type="InterPro" id="IPR042097">
    <property type="entry name" value="Aminopeptidase_N-like_N_sf"/>
</dbReference>
<dbReference type="PANTHER" id="PTHR11533">
    <property type="entry name" value="PROTEASE M1 ZINC METALLOPROTEASE"/>
    <property type="match status" value="1"/>
</dbReference>
<feature type="binding site" evidence="9">
    <location>
        <position position="295"/>
    </location>
    <ligand>
        <name>Zn(2+)</name>
        <dbReference type="ChEBI" id="CHEBI:29105"/>
        <note>catalytic</note>
    </ligand>
</feature>
<dbReference type="GO" id="GO:0005615">
    <property type="term" value="C:extracellular space"/>
    <property type="evidence" value="ECO:0007669"/>
    <property type="project" value="TreeGrafter"/>
</dbReference>
<evidence type="ECO:0000256" key="9">
    <source>
        <dbReference type="PIRSR" id="PIRSR634016-3"/>
    </source>
</evidence>
<feature type="domain" description="Aminopeptidase N-like N-terminal" evidence="14">
    <location>
        <begin position="4"/>
        <end position="167"/>
    </location>
</feature>
<evidence type="ECO:0000256" key="6">
    <source>
        <dbReference type="ARBA" id="ARBA00022833"/>
    </source>
</evidence>
<dbReference type="SUPFAM" id="SSF55486">
    <property type="entry name" value="Metalloproteases ('zincins'), catalytic domain"/>
    <property type="match status" value="1"/>
</dbReference>
<dbReference type="InterPro" id="IPR034016">
    <property type="entry name" value="M1_APN-typ"/>
</dbReference>
<accession>A0AAQ4CTQ1</accession>
<dbReference type="FunFam" id="1.10.390.10:FF:000006">
    <property type="entry name" value="Puromycin-sensitive aminopeptidase"/>
    <property type="match status" value="1"/>
</dbReference>
<dbReference type="Pfam" id="PF01433">
    <property type="entry name" value="Peptidase_M1"/>
    <property type="match status" value="1"/>
</dbReference>
<dbReference type="GO" id="GO:0042277">
    <property type="term" value="F:peptide binding"/>
    <property type="evidence" value="ECO:0007669"/>
    <property type="project" value="TreeGrafter"/>
</dbReference>
<dbReference type="PRINTS" id="PR00756">
    <property type="entry name" value="ALADIPTASE"/>
</dbReference>
<dbReference type="GO" id="GO:0070006">
    <property type="term" value="F:metalloaminopeptidase activity"/>
    <property type="evidence" value="ECO:0007669"/>
    <property type="project" value="TreeGrafter"/>
</dbReference>
<keyword evidence="6 9" id="KW-0862">Zinc</keyword>
<feature type="binding site" evidence="9">
    <location>
        <position position="272"/>
    </location>
    <ligand>
        <name>Zn(2+)</name>
        <dbReference type="ChEBI" id="CHEBI:29105"/>
        <note>catalytic</note>
    </ligand>
</feature>
<dbReference type="GO" id="GO:0043171">
    <property type="term" value="P:peptide catabolic process"/>
    <property type="evidence" value="ECO:0007669"/>
    <property type="project" value="TreeGrafter"/>
</dbReference>
<dbReference type="InterPro" id="IPR027268">
    <property type="entry name" value="Peptidase_M4/M1_CTD_sf"/>
</dbReference>
<comment type="similarity">
    <text evidence="1 11">Belongs to the peptidase M1 family.</text>
</comment>
<evidence type="ECO:0000313" key="15">
    <source>
        <dbReference type="EMBL" id="BDB99182.1"/>
    </source>
</evidence>
<dbReference type="Gene3D" id="1.10.390.10">
    <property type="entry name" value="Neutral Protease Domain 2"/>
    <property type="match status" value="1"/>
</dbReference>
<protein>
    <recommendedName>
        <fullName evidence="11">Aminopeptidase</fullName>
        <ecNumber evidence="11">3.4.11.-</ecNumber>
    </recommendedName>
</protein>
<evidence type="ECO:0000256" key="1">
    <source>
        <dbReference type="ARBA" id="ARBA00010136"/>
    </source>
</evidence>
<dbReference type="InterPro" id="IPR001930">
    <property type="entry name" value="Peptidase_M1"/>
</dbReference>
<dbReference type="Proteomes" id="UP001319921">
    <property type="component" value="Chromosome"/>
</dbReference>
<dbReference type="GeneID" id="68866929"/>
<evidence type="ECO:0000259" key="12">
    <source>
        <dbReference type="Pfam" id="PF01433"/>
    </source>
</evidence>
<evidence type="ECO:0000256" key="5">
    <source>
        <dbReference type="ARBA" id="ARBA00022801"/>
    </source>
</evidence>
<organism evidence="15 16">
    <name type="scientific">Saccharolobus caldissimus</name>
    <dbReference type="NCBI Taxonomy" id="1702097"/>
    <lineage>
        <taxon>Archaea</taxon>
        <taxon>Thermoproteota</taxon>
        <taxon>Thermoprotei</taxon>
        <taxon>Sulfolobales</taxon>
        <taxon>Sulfolobaceae</taxon>
        <taxon>Saccharolobus</taxon>
    </lineage>
</organism>
<dbReference type="GO" id="GO:0005737">
    <property type="term" value="C:cytoplasm"/>
    <property type="evidence" value="ECO:0007669"/>
    <property type="project" value="TreeGrafter"/>
</dbReference>
<feature type="binding site" evidence="9">
    <location>
        <position position="276"/>
    </location>
    <ligand>
        <name>Zn(2+)</name>
        <dbReference type="ChEBI" id="CHEBI:29105"/>
        <note>catalytic</note>
    </ligand>
</feature>
<keyword evidence="3 11" id="KW-0645">Protease</keyword>
<reference evidence="15 16" key="1">
    <citation type="journal article" date="2022" name="Microbiol. Resour. Announc.">
        <title>Complete Genome Sequence of the Hyperthermophilic and Acidophilic Archaeon Saccharolobus caldissimus Strain HS-3T.</title>
        <authorList>
            <person name="Sakai H.D."/>
            <person name="Kurosawa N."/>
        </authorList>
    </citation>
    <scope>NUCLEOTIDE SEQUENCE [LARGE SCALE GENOMIC DNA]</scope>
    <source>
        <strain evidence="15 16">JCM32116</strain>
    </source>
</reference>
<keyword evidence="16" id="KW-1185">Reference proteome</keyword>
<sequence>MKVNRYEIFLDFDFRNGTYKGNEKINLENDGDLISLDAVGLKVIRVKVNGNETEFSQTEDKILIKSGSFTGDLEVDFEGRVSERKLVGIYKASYKDGYIITTQFEATHARDFIPCFDHPALKARFKLFVKVDKDLKVISNMPIISVKDEGDKVVYEFEETPKMSTYLLYLGIGNFEEISDQTKKPTIIVATVPGKIQKGKFAMDIARKVIDFYEQYFEIPYQLPKVHLIAVPEFAYGAMENWGAITFRESALLADDSSSVYQRFRVAEVVAHELAHQWFGNLVTLKWWDDLWLNESFATFMSHKAISSIYPSWDFWGYFVLNQTAKAFEKDSLSTTHPIEAKVTNVNEIEQLFDDISYGKGASVLRMVEGFVGFDVFRRGVVNYLKRFSFSNAQGSDFWNSISEVSGSNVSDIMEDWITKPGYPMVKVRVSGRSITLEQERFSLLDNVENLTYKIPITLEVNGKFLTHLMSKERETIEFESEIKSLKVNVNKTGFYRVLYDTDLVFNAKLSELDKWGIINDYWAFLLASKISYTEYERIISRFFNDKSFLTVNELSNQLFTLYAINPDKYQGISKEFHRIQLREWRNDKSEVGRLTYSNILHRLAVMDEDFSLGLSEMFKFYDSLDSDIKQGVATAYAVIYEESSLDDLLQRFRKESFDEERLRYLTAMLFFRKPYLVGNTLSLILSGDVKKQDIPYTLATAAYNPYAKAVVFNWIKTHINFIREAYKGTGILGRRLAEIIPLIGIGMEREIEEFFTKLDMPEGVIGIKSGLELLKAYSKLK</sequence>
<evidence type="ECO:0000256" key="3">
    <source>
        <dbReference type="ARBA" id="ARBA00022670"/>
    </source>
</evidence>
<dbReference type="InterPro" id="IPR050344">
    <property type="entry name" value="Peptidase_M1_aminopeptidases"/>
</dbReference>
<evidence type="ECO:0000256" key="8">
    <source>
        <dbReference type="PIRSR" id="PIRSR634016-1"/>
    </source>
</evidence>
<dbReference type="PANTHER" id="PTHR11533:SF174">
    <property type="entry name" value="PUROMYCIN-SENSITIVE AMINOPEPTIDASE-RELATED"/>
    <property type="match status" value="1"/>
</dbReference>
<dbReference type="Pfam" id="PF11838">
    <property type="entry name" value="ERAP1_C"/>
    <property type="match status" value="1"/>
</dbReference>
<evidence type="ECO:0000256" key="7">
    <source>
        <dbReference type="ARBA" id="ARBA00023049"/>
    </source>
</evidence>
<feature type="domain" description="ERAP1-like C-terminal" evidence="13">
    <location>
        <begin position="486"/>
        <end position="763"/>
    </location>
</feature>
<name>A0AAQ4CTQ1_9CREN</name>
<keyword evidence="7 11" id="KW-0482">Metalloprotease</keyword>
<dbReference type="InterPro" id="IPR045357">
    <property type="entry name" value="Aminopeptidase_N-like_N"/>
</dbReference>
<evidence type="ECO:0000259" key="14">
    <source>
        <dbReference type="Pfam" id="PF17900"/>
    </source>
</evidence>
<comment type="cofactor">
    <cofactor evidence="9 11">
        <name>Zn(2+)</name>
        <dbReference type="ChEBI" id="CHEBI:29105"/>
    </cofactor>
    <text evidence="9 11">Binds 1 zinc ion per subunit.</text>
</comment>
<proteinExistence type="inferred from homology"/>
<evidence type="ECO:0000256" key="10">
    <source>
        <dbReference type="PIRSR" id="PIRSR634016-4"/>
    </source>
</evidence>
<evidence type="ECO:0000256" key="4">
    <source>
        <dbReference type="ARBA" id="ARBA00022723"/>
    </source>
</evidence>
<feature type="domain" description="Peptidase M1 membrane alanine aminopeptidase" evidence="12">
    <location>
        <begin position="201"/>
        <end position="417"/>
    </location>
</feature>
<dbReference type="Gene3D" id="2.60.40.1910">
    <property type="match status" value="1"/>
</dbReference>
<dbReference type="Pfam" id="PF17900">
    <property type="entry name" value="Peptidase_M1_N"/>
    <property type="match status" value="1"/>
</dbReference>
<gene>
    <name evidence="15" type="ORF">SACC_21990</name>
</gene>
<feature type="site" description="Transition state stabilizer" evidence="10">
    <location>
        <position position="358"/>
    </location>
</feature>
<dbReference type="EMBL" id="AP025226">
    <property type="protein sequence ID" value="BDB99182.1"/>
    <property type="molecule type" value="Genomic_DNA"/>
</dbReference>
<dbReference type="GO" id="GO:0016020">
    <property type="term" value="C:membrane"/>
    <property type="evidence" value="ECO:0007669"/>
    <property type="project" value="TreeGrafter"/>
</dbReference>
<dbReference type="KEGG" id="scas:SACC_21990"/>
<keyword evidence="5 11" id="KW-0378">Hydrolase</keyword>
<keyword evidence="2 11" id="KW-0031">Aminopeptidase</keyword>
<dbReference type="EC" id="3.4.11.-" evidence="11"/>
<dbReference type="RefSeq" id="WP_229569523.1">
    <property type="nucleotide sequence ID" value="NZ_AP025226.1"/>
</dbReference>
<dbReference type="Gene3D" id="1.25.50.20">
    <property type="match status" value="1"/>
</dbReference>
<dbReference type="InterPro" id="IPR014782">
    <property type="entry name" value="Peptidase_M1_dom"/>
</dbReference>
<dbReference type="Gene3D" id="2.60.40.1730">
    <property type="entry name" value="tricorn interacting facor f3 domain"/>
    <property type="match status" value="1"/>
</dbReference>
<dbReference type="GO" id="GO:0008270">
    <property type="term" value="F:zinc ion binding"/>
    <property type="evidence" value="ECO:0007669"/>
    <property type="project" value="UniProtKB-UniRule"/>
</dbReference>